<dbReference type="Proteomes" id="UP001202961">
    <property type="component" value="Unassembled WGS sequence"/>
</dbReference>
<keyword evidence="2" id="KW-1185">Reference proteome</keyword>
<name>A0ABT0UC90_9BACT</name>
<comment type="caution">
    <text evidence="1">The sequence shown here is derived from an EMBL/GenBank/DDBJ whole genome shotgun (WGS) entry which is preliminary data.</text>
</comment>
<protein>
    <submittedName>
        <fullName evidence="1">Uncharacterized protein</fullName>
    </submittedName>
</protein>
<dbReference type="RefSeq" id="WP_250931838.1">
    <property type="nucleotide sequence ID" value="NZ_JAMQBK010000074.1"/>
</dbReference>
<reference evidence="1 2" key="1">
    <citation type="journal article" date="2022" name="Syst. Appl. Microbiol.">
        <title>Rhodopirellula aestuarii sp. nov., a novel member of the genus Rhodopirellula isolated from brackish sediments collected in the Tagus River estuary, Portugal.</title>
        <authorList>
            <person name="Vitorino I.R."/>
            <person name="Klimek D."/>
            <person name="Calusinska M."/>
            <person name="Lobo-da-Cunha A."/>
            <person name="Vasconcelos V."/>
            <person name="Lage O.M."/>
        </authorList>
    </citation>
    <scope>NUCLEOTIDE SEQUENCE [LARGE SCALE GENOMIC DNA]</scope>
    <source>
        <strain evidence="1 2">ICT_H3.1</strain>
    </source>
</reference>
<gene>
    <name evidence="1" type="ORF">NB063_25375</name>
</gene>
<dbReference type="EMBL" id="JAMQBK010000074">
    <property type="protein sequence ID" value="MCM2373961.1"/>
    <property type="molecule type" value="Genomic_DNA"/>
</dbReference>
<evidence type="ECO:0000313" key="1">
    <source>
        <dbReference type="EMBL" id="MCM2373961.1"/>
    </source>
</evidence>
<sequence length="103" mass="11055">MADPDQDSVSQELLPDIPDRESRECITLNYPRKCLFRAKQLHQALDIPAAPSPGVIINLYAGEAIETPTVMSIDIQVSKLIVVRNSTGAGVITATTTQHAIGG</sequence>
<accession>A0ABT0UC90</accession>
<proteinExistence type="predicted"/>
<organism evidence="1 2">
    <name type="scientific">Aporhodopirellula aestuarii</name>
    <dbReference type="NCBI Taxonomy" id="2950107"/>
    <lineage>
        <taxon>Bacteria</taxon>
        <taxon>Pseudomonadati</taxon>
        <taxon>Planctomycetota</taxon>
        <taxon>Planctomycetia</taxon>
        <taxon>Pirellulales</taxon>
        <taxon>Pirellulaceae</taxon>
        <taxon>Aporhodopirellula</taxon>
    </lineage>
</organism>
<evidence type="ECO:0000313" key="2">
    <source>
        <dbReference type="Proteomes" id="UP001202961"/>
    </source>
</evidence>